<feature type="transmembrane region" description="Helical" evidence="1">
    <location>
        <begin position="119"/>
        <end position="139"/>
    </location>
</feature>
<organism evidence="2 3">
    <name type="scientific">Candidatus Scybalocola faecigallinarum</name>
    <dbReference type="NCBI Taxonomy" id="2840941"/>
    <lineage>
        <taxon>Bacteria</taxon>
        <taxon>Bacillati</taxon>
        <taxon>Bacillota</taxon>
        <taxon>Clostridia</taxon>
        <taxon>Lachnospirales</taxon>
        <taxon>Lachnospiraceae</taxon>
        <taxon>Lachnospiraceae incertae sedis</taxon>
        <taxon>Candidatus Scybalocola (ex Gilroy et al. 2021)</taxon>
    </lineage>
</organism>
<dbReference type="Proteomes" id="UP000823927">
    <property type="component" value="Unassembled WGS sequence"/>
</dbReference>
<keyword evidence="1" id="KW-0472">Membrane</keyword>
<evidence type="ECO:0000313" key="2">
    <source>
        <dbReference type="EMBL" id="HIS48248.1"/>
    </source>
</evidence>
<feature type="transmembrane region" description="Helical" evidence="1">
    <location>
        <begin position="21"/>
        <end position="41"/>
    </location>
</feature>
<feature type="transmembrane region" description="Helical" evidence="1">
    <location>
        <begin position="61"/>
        <end position="81"/>
    </location>
</feature>
<reference evidence="2" key="1">
    <citation type="submission" date="2020-10" db="EMBL/GenBank/DDBJ databases">
        <authorList>
            <person name="Gilroy R."/>
        </authorList>
    </citation>
    <scope>NUCLEOTIDE SEQUENCE</scope>
    <source>
        <strain evidence="2">CHK178-757</strain>
    </source>
</reference>
<comment type="caution">
    <text evidence="2">The sequence shown here is derived from an EMBL/GenBank/DDBJ whole genome shotgun (WGS) entry which is preliminary data.</text>
</comment>
<name>A0A9D1F5X5_9FIRM</name>
<proteinExistence type="predicted"/>
<protein>
    <submittedName>
        <fullName evidence="2">Uncharacterized protein</fullName>
    </submittedName>
</protein>
<feature type="transmembrane region" description="Helical" evidence="1">
    <location>
        <begin position="146"/>
        <end position="165"/>
    </location>
</feature>
<gene>
    <name evidence="2" type="ORF">IAB46_11975</name>
</gene>
<evidence type="ECO:0000313" key="3">
    <source>
        <dbReference type="Proteomes" id="UP000823927"/>
    </source>
</evidence>
<feature type="transmembrane region" description="Helical" evidence="1">
    <location>
        <begin position="171"/>
        <end position="188"/>
    </location>
</feature>
<feature type="transmembrane region" description="Helical" evidence="1">
    <location>
        <begin position="195"/>
        <end position="211"/>
    </location>
</feature>
<accession>A0A9D1F5X5</accession>
<sequence>MIRWLNTIRIPKKSKKLAVEIICSLLILLLGVGLGIFSKWLDNLSLDSTILWHRLLGILDLRNVFSDFAIWFLIALAVAIYSRSPFKAGLNVFLFFAGMCLSYHIYTVIFSGFNPLSYMMIWYALTIVSPFLALVCWYGKGRTVPSAVIDVLIFTVMIQCCFSVGLWYFDFTSLINILIFAASALILYSTPKQTLISLAGAVILAFMISAVY</sequence>
<dbReference type="AlphaFoldDB" id="A0A9D1F5X5"/>
<evidence type="ECO:0000256" key="1">
    <source>
        <dbReference type="SAM" id="Phobius"/>
    </source>
</evidence>
<dbReference type="EMBL" id="DVIT01000048">
    <property type="protein sequence ID" value="HIS48248.1"/>
    <property type="molecule type" value="Genomic_DNA"/>
</dbReference>
<keyword evidence="1" id="KW-0812">Transmembrane</keyword>
<reference evidence="2" key="2">
    <citation type="journal article" date="2021" name="PeerJ">
        <title>Extensive microbial diversity within the chicken gut microbiome revealed by metagenomics and culture.</title>
        <authorList>
            <person name="Gilroy R."/>
            <person name="Ravi A."/>
            <person name="Getino M."/>
            <person name="Pursley I."/>
            <person name="Horton D.L."/>
            <person name="Alikhan N.F."/>
            <person name="Baker D."/>
            <person name="Gharbi K."/>
            <person name="Hall N."/>
            <person name="Watson M."/>
            <person name="Adriaenssens E.M."/>
            <person name="Foster-Nyarko E."/>
            <person name="Jarju S."/>
            <person name="Secka A."/>
            <person name="Antonio M."/>
            <person name="Oren A."/>
            <person name="Chaudhuri R.R."/>
            <person name="La Ragione R."/>
            <person name="Hildebrand F."/>
            <person name="Pallen M.J."/>
        </authorList>
    </citation>
    <scope>NUCLEOTIDE SEQUENCE</scope>
    <source>
        <strain evidence="2">CHK178-757</strain>
    </source>
</reference>
<keyword evidence="1" id="KW-1133">Transmembrane helix</keyword>
<feature type="transmembrane region" description="Helical" evidence="1">
    <location>
        <begin position="93"/>
        <end position="113"/>
    </location>
</feature>